<dbReference type="Pfam" id="PF13086">
    <property type="entry name" value="AAA_11"/>
    <property type="match status" value="1"/>
</dbReference>
<dbReference type="InterPro" id="IPR049468">
    <property type="entry name" value="Restrct_endonuc-II-like_dom"/>
</dbReference>
<dbReference type="SUPFAM" id="SSF52980">
    <property type="entry name" value="Restriction endonuclease-like"/>
    <property type="match status" value="1"/>
</dbReference>
<gene>
    <name evidence="5" type="ORF">ENP23_12005</name>
</gene>
<feature type="domain" description="Restriction endonuclease type II-like" evidence="4">
    <location>
        <begin position="1613"/>
        <end position="1710"/>
    </location>
</feature>
<evidence type="ECO:0000256" key="1">
    <source>
        <dbReference type="SAM" id="MobiDB-lite"/>
    </source>
</evidence>
<dbReference type="InterPro" id="IPR047187">
    <property type="entry name" value="SF1_C_Upf1"/>
</dbReference>
<feature type="region of interest" description="Disordered" evidence="1">
    <location>
        <begin position="1721"/>
        <end position="1741"/>
    </location>
</feature>
<dbReference type="PANTHER" id="PTHR10887">
    <property type="entry name" value="DNA2/NAM7 HELICASE FAMILY"/>
    <property type="match status" value="1"/>
</dbReference>
<dbReference type="Pfam" id="PF18741">
    <property type="entry name" value="MTES_1575"/>
    <property type="match status" value="1"/>
</dbReference>
<evidence type="ECO:0000259" key="2">
    <source>
        <dbReference type="Pfam" id="PF13086"/>
    </source>
</evidence>
<feature type="domain" description="DNA2/NAM7 helicase-like C-terminal" evidence="3">
    <location>
        <begin position="1366"/>
        <end position="1564"/>
    </location>
</feature>
<dbReference type="Gene3D" id="3.10.620.30">
    <property type="match status" value="1"/>
</dbReference>
<dbReference type="InterPro" id="IPR025103">
    <property type="entry name" value="DUF4011"/>
</dbReference>
<comment type="caution">
    <text evidence="5">The sequence shown here is derived from an EMBL/GenBank/DDBJ whole genome shotgun (WGS) entry which is preliminary data.</text>
</comment>
<dbReference type="FunFam" id="3.40.50.300:FF:002063">
    <property type="entry name" value="DNA helicase related protein"/>
    <property type="match status" value="1"/>
</dbReference>
<dbReference type="GO" id="GO:0004386">
    <property type="term" value="F:helicase activity"/>
    <property type="evidence" value="ECO:0007669"/>
    <property type="project" value="InterPro"/>
</dbReference>
<reference evidence="5" key="1">
    <citation type="journal article" date="2020" name="mSystems">
        <title>Genome- and Community-Level Interaction Insights into Carbon Utilization and Element Cycling Functions of Hydrothermarchaeota in Hydrothermal Sediment.</title>
        <authorList>
            <person name="Zhou Z."/>
            <person name="Liu Y."/>
            <person name="Xu W."/>
            <person name="Pan J."/>
            <person name="Luo Z.H."/>
            <person name="Li M."/>
        </authorList>
    </citation>
    <scope>NUCLEOTIDE SEQUENCE [LARGE SCALE GENOMIC DNA]</scope>
    <source>
        <strain evidence="5">SpSt-200</strain>
    </source>
</reference>
<dbReference type="InterPro" id="IPR041679">
    <property type="entry name" value="DNA2/NAM7-like_C"/>
</dbReference>
<dbReference type="CDD" id="cd18808">
    <property type="entry name" value="SF1_C_Upf1"/>
    <property type="match status" value="1"/>
</dbReference>
<organism evidence="5">
    <name type="scientific">Pseudomonas graminis</name>
    <dbReference type="NCBI Taxonomy" id="158627"/>
    <lineage>
        <taxon>Bacteria</taxon>
        <taxon>Pseudomonadati</taxon>
        <taxon>Pseudomonadota</taxon>
        <taxon>Gammaproteobacteria</taxon>
        <taxon>Pseudomonadales</taxon>
        <taxon>Pseudomonadaceae</taxon>
        <taxon>Pseudomonas</taxon>
    </lineage>
</organism>
<dbReference type="SUPFAM" id="SSF52540">
    <property type="entry name" value="P-loop containing nucleoside triphosphate hydrolases"/>
    <property type="match status" value="1"/>
</dbReference>
<dbReference type="InterPro" id="IPR027417">
    <property type="entry name" value="P-loop_NTPase"/>
</dbReference>
<accession>A0A7C2AY16</accession>
<name>A0A7C2AY16_9PSED</name>
<feature type="domain" description="DNA2/NAM7 helicase helicase" evidence="2">
    <location>
        <begin position="662"/>
        <end position="731"/>
    </location>
</feature>
<proteinExistence type="predicted"/>
<dbReference type="Gene3D" id="3.40.50.300">
    <property type="entry name" value="P-loop containing nucleotide triphosphate hydrolases"/>
    <property type="match status" value="3"/>
</dbReference>
<feature type="compositionally biased region" description="Low complexity" evidence="1">
    <location>
        <begin position="1729"/>
        <end position="1741"/>
    </location>
</feature>
<evidence type="ECO:0000313" key="5">
    <source>
        <dbReference type="EMBL" id="HEF26493.1"/>
    </source>
</evidence>
<evidence type="ECO:0000259" key="4">
    <source>
        <dbReference type="Pfam" id="PF18741"/>
    </source>
</evidence>
<dbReference type="Gene3D" id="3.40.960.10">
    <property type="entry name" value="VSR Endonuclease"/>
    <property type="match status" value="1"/>
</dbReference>
<dbReference type="FunFam" id="3.40.960.10:FF:000002">
    <property type="entry name" value="DNA helicase related protein"/>
    <property type="match status" value="1"/>
</dbReference>
<dbReference type="InterPro" id="IPR011335">
    <property type="entry name" value="Restrct_endonuc-II-like"/>
</dbReference>
<sequence>MNIKIEALIARKIGFASHQNAVPLVRELSLWNEEETTLENLVLTLSTDPDFVESRSWNIDRIHPGDRLSISDRDIKLNAGYLSGLTESLSADVVMRVSQGETLLVEQRFPTELLARTEWGGLSAMPELLAAFCMPNDPAVDRVLKAASQVLRRAGKKDGIDGYESKSRTRTWELASAIWSGVCSFQLSYALPPASFEQQGQKIRPPSVVLENGVATCLDTALLFAAALEQAGLNALLVMTKGHAFAGVWLQPQEFSQLLTDEASAVRKRLDLKEMLVFETTLATQAPAPSFSRAVAAAERELDDEQFIMAIDVHRARMQKIRPMALVSAVPVDGADDTPPVIEGLEEAPSLPGFDVEINEDASGPAGKLTLWQRKLLDLTTRNRLLHLPDSAKGVRLLCPDPAALEDLLSSGQRIRVVAVPDLKSSGRDEALYEQQNNESLVDEVARQALARGEVLASLEKVKLEATLIDLFRKARSDLEEGGANTLFLAIGFLKWKKSADDPKTYSAPLILLPVKLERKSALSGVTLSLLDEEPRFNLTLLELLRHDFELVIPGLDGELPGDESGIDVAGIWDRVRRAVRDVPGFEVSTELVLGTFSFAKYLMWKDLNANAAQLLQSPLVQHLLDPDAAGEGFSGSADFPRPERLDATVTPAQLFAPLPADSSQLAAVVASANTHSFVMDGPPGTGKSQTIANMIAHNLALGRRVLFVAEKRAALDVVFRRLAEQGLGEFCLELHSSKTSKVEVLKQLDRAWDVSEALSAEEWEREAARLQTLRSRLNQLVEVLHRRWDNGLTLHQSIGRVVRDHSPQTPRLGWKTGTEHDGAEYAGLLDLARRLGLNGIAARDLSGKFGALAQTQWSNAWQAQIAGAAREVPQALDDLNAASERLLAVTHVPLPVAEVKEVRQLHDLAALILESHGLNLSFGFAPDAAARIEAARRSCQLLESYRELEETLSLDYADEACRRVPVAQLRTEWHEAEGKFWFLATLAKKKVAKKLASLGGAAGLPDTVGDLAIFERLHAQLLEMDALASDMQSIPGWQGLKSDPVRTLQAVTLAEHLRKTLIGLAESPEHLVALRGAVARLVIEANDMLAPNSQLATVVSTLQQALSRVEAATQLFARLACTSTETSLSVAILRATSLSIQQQEEQLKAWCDWCRVREQASEAGLATLARALEVGSLVPSATEETFVTAYAHWFATQGIDGEPLLRNFVAAEHMSDIGTFVRLDDELAKLTVRYIRAKLCGLIPSKNDIPKSSGFAILKHELQKSRRHKPVRQLAIEMGDALNCLAPCMLMSPLSIAQFLPADQPPFDLVIFDEASQIAPWDAIGSIARGRQVIIAGDPRQMPPTNFFSRGPNAGDDDTAEDMESILDECLGAGVPSHSLSWHYRSRHESLIAFSNHRYYDSNLITFPAAETRASAVEWRKVEGVYAKGKGRYNQAEAQAIVDETVKRLTDPAFVAAGYSIGIITLNSDQQKLINDLLDAARKQYPQIEPFFQDTQTEPVVVKNLETVQGDERDLIMLGIGYGPTEPGAPVMSMNFGPLNKDGGWRRLNVAITRSRREMLVFTSFDPSMIDLNRTNARAVRDLKHFIEFAQRGPKALAEAVQGSVGGYDSPFEEAVAQGLRRLGWQVVPQIGVSRFRIDLGIVHPDRPGDYLAGVECDGATYHSAATARDRDKVRGAILSGLGWNLLRLWSTDWWVDKQGALQKLHVALNDLLDQSRMDGADERGDEAVAAPAVADQDPV</sequence>
<evidence type="ECO:0000259" key="3">
    <source>
        <dbReference type="Pfam" id="PF13087"/>
    </source>
</evidence>
<dbReference type="InterPro" id="IPR041677">
    <property type="entry name" value="DNA2/NAM7_AAA_11"/>
</dbReference>
<dbReference type="Pfam" id="PF13087">
    <property type="entry name" value="AAA_12"/>
    <property type="match status" value="1"/>
</dbReference>
<protein>
    <submittedName>
        <fullName evidence="5">DUF4011 domain-containing protein</fullName>
    </submittedName>
</protein>
<dbReference type="InterPro" id="IPR045055">
    <property type="entry name" value="DNA2/NAM7-like"/>
</dbReference>
<dbReference type="Pfam" id="PF13195">
    <property type="entry name" value="DUF4011"/>
    <property type="match status" value="1"/>
</dbReference>
<dbReference type="EMBL" id="DSIN01000020">
    <property type="protein sequence ID" value="HEF26493.1"/>
    <property type="molecule type" value="Genomic_DNA"/>
</dbReference>
<dbReference type="PANTHER" id="PTHR10887:SF495">
    <property type="entry name" value="HELICASE SENATAXIN ISOFORM X1-RELATED"/>
    <property type="match status" value="1"/>
</dbReference>